<protein>
    <submittedName>
        <fullName evidence="2">Uncharacterized protein</fullName>
    </submittedName>
</protein>
<organism evidence="2 3">
    <name type="scientific">Paeniclostridium hominis</name>
    <dbReference type="NCBI Taxonomy" id="2764329"/>
    <lineage>
        <taxon>Bacteria</taxon>
        <taxon>Bacillati</taxon>
        <taxon>Bacillota</taxon>
        <taxon>Clostridia</taxon>
        <taxon>Peptostreptococcales</taxon>
        <taxon>Peptostreptococcaceae</taxon>
        <taxon>Paeniclostridium</taxon>
    </lineage>
</organism>
<keyword evidence="3" id="KW-1185">Reference proteome</keyword>
<accession>A0ABR7K2J1</accession>
<proteinExistence type="predicted"/>
<name>A0ABR7K2J1_9FIRM</name>
<dbReference type="RefSeq" id="WP_187005581.1">
    <property type="nucleotide sequence ID" value="NZ_JACRWD010000001.1"/>
</dbReference>
<feature type="coiled-coil region" evidence="1">
    <location>
        <begin position="45"/>
        <end position="79"/>
    </location>
</feature>
<evidence type="ECO:0000313" key="2">
    <source>
        <dbReference type="EMBL" id="MBC6003313.1"/>
    </source>
</evidence>
<sequence>MNRLNEVLKLFKDEVKGIVDTMLVSERINSQRCIAKDVDTTKTIIDKKESKNKLSQSEMNKLYKELSNLVENLKGIGEELLVSERINTQRCIAKDIDTTKTIIDQKEHENIGIKEIEELAEEAKGLVNAMVSEEKLNTETDSIKGVDTTETIIDREENLEKTEEFNKLVEELKTLMSTILVGERINTQRCIAKDIDTTKTIIDQKNKK</sequence>
<evidence type="ECO:0000256" key="1">
    <source>
        <dbReference type="SAM" id="Coils"/>
    </source>
</evidence>
<dbReference type="EMBL" id="JACRWD010000001">
    <property type="protein sequence ID" value="MBC6003313.1"/>
    <property type="molecule type" value="Genomic_DNA"/>
</dbReference>
<comment type="caution">
    <text evidence="2">The sequence shown here is derived from an EMBL/GenBank/DDBJ whole genome shotgun (WGS) entry which is preliminary data.</text>
</comment>
<dbReference type="Proteomes" id="UP000611796">
    <property type="component" value="Unassembled WGS sequence"/>
</dbReference>
<evidence type="ECO:0000313" key="3">
    <source>
        <dbReference type="Proteomes" id="UP000611796"/>
    </source>
</evidence>
<gene>
    <name evidence="2" type="ORF">H8891_05835</name>
</gene>
<reference evidence="2 3" key="1">
    <citation type="submission" date="2020-08" db="EMBL/GenBank/DDBJ databases">
        <authorList>
            <person name="Liu C."/>
            <person name="Sun Q."/>
        </authorList>
    </citation>
    <scope>NUCLEOTIDE SEQUENCE [LARGE SCALE GENOMIC DNA]</scope>
    <source>
        <strain evidence="2 3">NSJ-45</strain>
    </source>
</reference>
<keyword evidence="1" id="KW-0175">Coiled coil</keyword>